<keyword evidence="1 4" id="KW-0328">Glycosyltransferase</keyword>
<evidence type="ECO:0000259" key="3">
    <source>
        <dbReference type="Pfam" id="PF00534"/>
    </source>
</evidence>
<evidence type="ECO:0000256" key="1">
    <source>
        <dbReference type="ARBA" id="ARBA00022676"/>
    </source>
</evidence>
<dbReference type="Pfam" id="PF00534">
    <property type="entry name" value="Glycos_transf_1"/>
    <property type="match status" value="1"/>
</dbReference>
<proteinExistence type="predicted"/>
<dbReference type="PANTHER" id="PTHR12526">
    <property type="entry name" value="GLYCOSYLTRANSFERASE"/>
    <property type="match status" value="1"/>
</dbReference>
<organism evidence="4 5">
    <name type="scientific">Haloferula chungangensis</name>
    <dbReference type="NCBI Taxonomy" id="1048331"/>
    <lineage>
        <taxon>Bacteria</taxon>
        <taxon>Pseudomonadati</taxon>
        <taxon>Verrucomicrobiota</taxon>
        <taxon>Verrucomicrobiia</taxon>
        <taxon>Verrucomicrobiales</taxon>
        <taxon>Verrucomicrobiaceae</taxon>
        <taxon>Haloferula</taxon>
    </lineage>
</organism>
<keyword evidence="5" id="KW-1185">Reference proteome</keyword>
<dbReference type="InterPro" id="IPR001296">
    <property type="entry name" value="Glyco_trans_1"/>
</dbReference>
<comment type="caution">
    <text evidence="4">The sequence shown here is derived from an EMBL/GenBank/DDBJ whole genome shotgun (WGS) entry which is preliminary data.</text>
</comment>
<dbReference type="GO" id="GO:0016757">
    <property type="term" value="F:glycosyltransferase activity"/>
    <property type="evidence" value="ECO:0007669"/>
    <property type="project" value="UniProtKB-KW"/>
</dbReference>
<name>A0ABW2LAC3_9BACT</name>
<dbReference type="RefSeq" id="WP_379713043.1">
    <property type="nucleotide sequence ID" value="NZ_JBHTBS010000006.1"/>
</dbReference>
<keyword evidence="2 4" id="KW-0808">Transferase</keyword>
<evidence type="ECO:0000313" key="5">
    <source>
        <dbReference type="Proteomes" id="UP001596472"/>
    </source>
</evidence>
<protein>
    <submittedName>
        <fullName evidence="4">Glycosyltransferase</fullName>
        <ecNumber evidence="4">2.4.-.-</ecNumber>
    </submittedName>
</protein>
<dbReference type="PANTHER" id="PTHR12526:SF510">
    <property type="entry name" value="D-INOSITOL 3-PHOSPHATE GLYCOSYLTRANSFERASE"/>
    <property type="match status" value="1"/>
</dbReference>
<evidence type="ECO:0000313" key="4">
    <source>
        <dbReference type="EMBL" id="MFC7338100.1"/>
    </source>
</evidence>
<accession>A0ABW2LAC3</accession>
<evidence type="ECO:0000256" key="2">
    <source>
        <dbReference type="ARBA" id="ARBA00022679"/>
    </source>
</evidence>
<dbReference type="Proteomes" id="UP001596472">
    <property type="component" value="Unassembled WGS sequence"/>
</dbReference>
<gene>
    <name evidence="4" type="ORF">ACFQY0_12980</name>
</gene>
<dbReference type="EMBL" id="JBHTBS010000006">
    <property type="protein sequence ID" value="MFC7338100.1"/>
    <property type="molecule type" value="Genomic_DNA"/>
</dbReference>
<reference evidence="5" key="1">
    <citation type="journal article" date="2019" name="Int. J. Syst. Evol. Microbiol.">
        <title>The Global Catalogue of Microorganisms (GCM) 10K type strain sequencing project: providing services to taxonomists for standard genome sequencing and annotation.</title>
        <authorList>
            <consortium name="The Broad Institute Genomics Platform"/>
            <consortium name="The Broad Institute Genome Sequencing Center for Infectious Disease"/>
            <person name="Wu L."/>
            <person name="Ma J."/>
        </authorList>
    </citation>
    <scope>NUCLEOTIDE SEQUENCE [LARGE SCALE GENOMIC DNA]</scope>
    <source>
        <strain evidence="5">CGMCC 4.1467</strain>
    </source>
</reference>
<dbReference type="SUPFAM" id="SSF53756">
    <property type="entry name" value="UDP-Glycosyltransferase/glycogen phosphorylase"/>
    <property type="match status" value="1"/>
</dbReference>
<sequence length="377" mass="42431">MNIGIISTIGNLYNWAGSEEMWRGVAIAAIGTGAGVTVSMADRISTSRQVKDLQEKGVRILPRKELNGMTRRLATRAMFSRFSKIFSQKHDVILVSMGGIADCRWIPDLLEEFTRTQIPYVVVVQANAEGLLQEEEGRVLLRRFYARAASVLFVSEHNRELAERQLGLDLAHAVLMPNPLRSEVHEPVSWPDEAPFRLAEVARLELADKQQDHLLKALSGKAWQDRNWQLTFYGSGPDEGHIRRLIDFYELQDKVKIGGFVSDFRDIWRDNHLHILPSRREGMPLSLIESMACGRPALVTRAGGSAELVEEGISGWICPGMHPEVLAETLEHAWEARDRWQALGLAARDKILTVSEPDWEGRILEILKEASRKGGQV</sequence>
<dbReference type="EC" id="2.4.-.-" evidence="4"/>
<feature type="domain" description="Glycosyl transferase family 1" evidence="3">
    <location>
        <begin position="196"/>
        <end position="348"/>
    </location>
</feature>
<dbReference type="Gene3D" id="3.40.50.2000">
    <property type="entry name" value="Glycogen Phosphorylase B"/>
    <property type="match status" value="2"/>
</dbReference>